<dbReference type="Proteomes" id="UP000033489">
    <property type="component" value="Unassembled WGS sequence"/>
</dbReference>
<name>A0A0F2DVL4_9STRE</name>
<keyword evidence="1" id="KW-1133">Transmembrane helix</keyword>
<gene>
    <name evidence="2" type="ORF">TZ94_01496</name>
</gene>
<feature type="transmembrane region" description="Helical" evidence="1">
    <location>
        <begin position="37"/>
        <end position="61"/>
    </location>
</feature>
<evidence type="ECO:0000256" key="1">
    <source>
        <dbReference type="SAM" id="Phobius"/>
    </source>
</evidence>
<feature type="transmembrane region" description="Helical" evidence="1">
    <location>
        <begin position="7"/>
        <end position="31"/>
    </location>
</feature>
<accession>A0A0F2DVL4</accession>
<reference evidence="2 3" key="1">
    <citation type="submission" date="2015-02" db="EMBL/GenBank/DDBJ databases">
        <title>Evolution of amylase-binding proteins of oral streptococcal species.</title>
        <authorList>
            <person name="Haase E.M."/>
        </authorList>
    </citation>
    <scope>NUCLEOTIDE SEQUENCE [LARGE SCALE GENOMIC DNA]</scope>
    <source>
        <strain evidence="2 3">UC921A</strain>
    </source>
</reference>
<dbReference type="EMBL" id="JYGT01000010">
    <property type="protein sequence ID" value="KJQ73975.1"/>
    <property type="molecule type" value="Genomic_DNA"/>
</dbReference>
<evidence type="ECO:0000313" key="2">
    <source>
        <dbReference type="EMBL" id="KJQ73975.1"/>
    </source>
</evidence>
<dbReference type="AlphaFoldDB" id="A0A0F2DVL4"/>
<keyword evidence="1" id="KW-0812">Transmembrane</keyword>
<organism evidence="2 3">
    <name type="scientific">Streptococcus infantis</name>
    <dbReference type="NCBI Taxonomy" id="68892"/>
    <lineage>
        <taxon>Bacteria</taxon>
        <taxon>Bacillati</taxon>
        <taxon>Bacillota</taxon>
        <taxon>Bacilli</taxon>
        <taxon>Lactobacillales</taxon>
        <taxon>Streptococcaceae</taxon>
        <taxon>Streptococcus</taxon>
    </lineage>
</organism>
<proteinExistence type="predicted"/>
<sequence>MYQVFRFLSLIFMGLTSGIFFISLWAVTLFLEHGEPISSILIPVTFSLSGFFLSAFTYYSFGVLENIKIKVKALDAIYGGKALYSDYLATKGENQ</sequence>
<dbReference type="PATRIC" id="fig|28037.216.peg.1447"/>
<dbReference type="OrthoDB" id="2236384at2"/>
<protein>
    <submittedName>
        <fullName evidence="2">Uncharacterized protein</fullName>
    </submittedName>
</protein>
<evidence type="ECO:0000313" key="3">
    <source>
        <dbReference type="Proteomes" id="UP000033489"/>
    </source>
</evidence>
<comment type="caution">
    <text evidence="2">The sequence shown here is derived from an EMBL/GenBank/DDBJ whole genome shotgun (WGS) entry which is preliminary data.</text>
</comment>
<dbReference type="RefSeq" id="WP_045615656.1">
    <property type="nucleotide sequence ID" value="NZ_JYGT01000010.1"/>
</dbReference>
<keyword evidence="1" id="KW-0472">Membrane</keyword>